<comment type="caution">
    <text evidence="1">The sequence shown here is derived from an EMBL/GenBank/DDBJ whole genome shotgun (WGS) entry which is preliminary data.</text>
</comment>
<keyword evidence="2" id="KW-1185">Reference proteome</keyword>
<gene>
    <name evidence="1" type="ORF">HU200_012225</name>
</gene>
<organism evidence="1 2">
    <name type="scientific">Digitaria exilis</name>
    <dbReference type="NCBI Taxonomy" id="1010633"/>
    <lineage>
        <taxon>Eukaryota</taxon>
        <taxon>Viridiplantae</taxon>
        <taxon>Streptophyta</taxon>
        <taxon>Embryophyta</taxon>
        <taxon>Tracheophyta</taxon>
        <taxon>Spermatophyta</taxon>
        <taxon>Magnoliopsida</taxon>
        <taxon>Liliopsida</taxon>
        <taxon>Poales</taxon>
        <taxon>Poaceae</taxon>
        <taxon>PACMAD clade</taxon>
        <taxon>Panicoideae</taxon>
        <taxon>Panicodae</taxon>
        <taxon>Paniceae</taxon>
        <taxon>Anthephorinae</taxon>
        <taxon>Digitaria</taxon>
    </lineage>
</organism>
<proteinExistence type="predicted"/>
<evidence type="ECO:0000313" key="2">
    <source>
        <dbReference type="Proteomes" id="UP000636709"/>
    </source>
</evidence>
<sequence length="39" mass="3934">MAASVVQGSARPGPITVDSTPECCLYHPDFCEAGAGAKP</sequence>
<reference evidence="1" key="1">
    <citation type="submission" date="2020-07" db="EMBL/GenBank/DDBJ databases">
        <title>Genome sequence and genetic diversity analysis of an under-domesticated orphan crop, white fonio (Digitaria exilis).</title>
        <authorList>
            <person name="Bennetzen J.L."/>
            <person name="Chen S."/>
            <person name="Ma X."/>
            <person name="Wang X."/>
            <person name="Yssel A.E.J."/>
            <person name="Chaluvadi S.R."/>
            <person name="Johnson M."/>
            <person name="Gangashetty P."/>
            <person name="Hamidou F."/>
            <person name="Sanogo M.D."/>
            <person name="Zwaenepoel A."/>
            <person name="Wallace J."/>
            <person name="Van De Peer Y."/>
            <person name="Van Deynze A."/>
        </authorList>
    </citation>
    <scope>NUCLEOTIDE SEQUENCE</scope>
    <source>
        <tissue evidence="1">Leaves</tissue>
    </source>
</reference>
<evidence type="ECO:0000313" key="1">
    <source>
        <dbReference type="EMBL" id="KAF8751342.1"/>
    </source>
</evidence>
<dbReference type="AlphaFoldDB" id="A0A835FF71"/>
<dbReference type="Proteomes" id="UP000636709">
    <property type="component" value="Unassembled WGS sequence"/>
</dbReference>
<dbReference type="EMBL" id="JACEFO010000970">
    <property type="protein sequence ID" value="KAF8751342.1"/>
    <property type="molecule type" value="Genomic_DNA"/>
</dbReference>
<dbReference type="OrthoDB" id="680077at2759"/>
<protein>
    <submittedName>
        <fullName evidence="1">Uncharacterized protein</fullName>
    </submittedName>
</protein>
<name>A0A835FF71_9POAL</name>
<accession>A0A835FF71</accession>